<keyword evidence="1" id="KW-1133">Transmembrane helix</keyword>
<keyword evidence="3" id="KW-1185">Reference proteome</keyword>
<dbReference type="AlphaFoldDB" id="A0A2N0Z327"/>
<accession>A0A2N0Z327</accession>
<feature type="transmembrane region" description="Helical" evidence="1">
    <location>
        <begin position="475"/>
        <end position="496"/>
    </location>
</feature>
<name>A0A2N0Z327_9BACI</name>
<dbReference type="Proteomes" id="UP000233375">
    <property type="component" value="Unassembled WGS sequence"/>
</dbReference>
<evidence type="ECO:0000313" key="2">
    <source>
        <dbReference type="EMBL" id="PKG23918.1"/>
    </source>
</evidence>
<proteinExistence type="predicted"/>
<keyword evidence="1" id="KW-0472">Membrane</keyword>
<evidence type="ECO:0000256" key="1">
    <source>
        <dbReference type="SAM" id="Phobius"/>
    </source>
</evidence>
<protein>
    <submittedName>
        <fullName evidence="2">Uncharacterized protein</fullName>
    </submittedName>
</protein>
<feature type="transmembrane region" description="Helical" evidence="1">
    <location>
        <begin position="399"/>
        <end position="421"/>
    </location>
</feature>
<keyword evidence="1" id="KW-0812">Transmembrane</keyword>
<evidence type="ECO:0000313" key="3">
    <source>
        <dbReference type="Proteomes" id="UP000233375"/>
    </source>
</evidence>
<feature type="transmembrane region" description="Helical" evidence="1">
    <location>
        <begin position="375"/>
        <end position="393"/>
    </location>
</feature>
<organism evidence="2 3">
    <name type="scientific">Niallia nealsonii</name>
    <dbReference type="NCBI Taxonomy" id="115979"/>
    <lineage>
        <taxon>Bacteria</taxon>
        <taxon>Bacillati</taxon>
        <taxon>Bacillota</taxon>
        <taxon>Bacilli</taxon>
        <taxon>Bacillales</taxon>
        <taxon>Bacillaceae</taxon>
        <taxon>Niallia</taxon>
    </lineage>
</organism>
<gene>
    <name evidence="2" type="ORF">CWS01_09095</name>
</gene>
<reference evidence="2 3" key="1">
    <citation type="journal article" date="2003" name="Int. J. Syst. Evol. Microbiol.">
        <title>Bacillus nealsonii sp. nov., isolated from a spacecraft-assembly facility, whose spores are gamma-radiation resistant.</title>
        <authorList>
            <person name="Venkateswaran K."/>
            <person name="Kempf M."/>
            <person name="Chen F."/>
            <person name="Satomi M."/>
            <person name="Nicholson W."/>
            <person name="Kern R."/>
        </authorList>
    </citation>
    <scope>NUCLEOTIDE SEQUENCE [LARGE SCALE GENOMIC DNA]</scope>
    <source>
        <strain evidence="2 3">FO-92</strain>
    </source>
</reference>
<dbReference type="EMBL" id="PISE01000017">
    <property type="protein sequence ID" value="PKG23918.1"/>
    <property type="molecule type" value="Genomic_DNA"/>
</dbReference>
<dbReference type="RefSeq" id="WP_101176882.1">
    <property type="nucleotide sequence ID" value="NZ_PISE01000017.1"/>
</dbReference>
<sequence>MLDSINKNINDMLDILNLSLNSFNEDMDIFSFYSPNYNLNYLNVRELRNICLELANSLTISFRSLDLRQITATCTDENLQDIEQWIEANKNKNNIQLTVKFSKKEFLKDMLTKITNQANKNIVFFLKLDEFKNSISYEKIKKSLIINDGYTFVLLPFYNITLYKNNFISIIGNLYKDDLFKFLNETVEIVTQERILSITKKQKLYCNMGSLMDGILPDHLFFKELPIKDVTGIANHLNYYTMLLCLHYIANISAKEEFFIHGYKNIHLSEENTKNITNETVDLIFQLYDTIYNVHTQDKLLVTRNVLSIHLSSESTISEFIELVPELFASVNANFDSYVQDKVKSFFDKKKDLEKYIRDTSESISKQITAASDNLNKSWLTLAGALIAGIITYSSRGNIFILIFFFIIFGILSVATLKYSVWIAEKEKESLSSSYNHFINLVDGISTEEKEKIIGTIVTDKFGLLDSTIKKMKKYTWMIPIILSISLLILISYHLYSQPEKDEKNNINKNINQSVLIKEYVNEK</sequence>
<comment type="caution">
    <text evidence="2">The sequence shown here is derived from an EMBL/GenBank/DDBJ whole genome shotgun (WGS) entry which is preliminary data.</text>
</comment>